<sequence>MEGEEEEEENSQHSGPSGRLEDSMLPSSGSMMILGGTCADTEVGVSNPLTQAFHASLTHRLSLSSNFFPIHSLIFHTWMMNIWTGTASCKTSFL</sequence>
<dbReference type="AlphaFoldDB" id="A0A8I3A9C0"/>
<feature type="region of interest" description="Disordered" evidence="1">
    <location>
        <begin position="1"/>
        <end position="29"/>
    </location>
</feature>
<evidence type="ECO:0000313" key="3">
    <source>
        <dbReference type="Proteomes" id="UP000683000"/>
    </source>
</evidence>
<reference evidence="2" key="1">
    <citation type="submission" date="2021-03" db="EMBL/GenBank/DDBJ databases">
        <title>Evolutionary innovations through gain and loss of genes in the ectomycorrhizal Boletales.</title>
        <authorList>
            <person name="Wu G."/>
            <person name="Miyauchi S."/>
            <person name="Morin E."/>
            <person name="Yang Z.-L."/>
            <person name="Xu J."/>
            <person name="Martin F.M."/>
        </authorList>
    </citation>
    <scope>NUCLEOTIDE SEQUENCE</scope>
    <source>
        <strain evidence="2">BR01</strain>
    </source>
</reference>
<evidence type="ECO:0000256" key="1">
    <source>
        <dbReference type="SAM" id="MobiDB-lite"/>
    </source>
</evidence>
<proteinExistence type="predicted"/>
<keyword evidence="3" id="KW-1185">Reference proteome</keyword>
<accession>A0A8I3A9C0</accession>
<dbReference type="EMBL" id="JAGFBS010000011">
    <property type="protein sequence ID" value="KAG6376673.1"/>
    <property type="molecule type" value="Genomic_DNA"/>
</dbReference>
<gene>
    <name evidence="2" type="ORF">JVT61DRAFT_1676</name>
</gene>
<dbReference type="Proteomes" id="UP000683000">
    <property type="component" value="Unassembled WGS sequence"/>
</dbReference>
<name>A0A8I3A9C0_9AGAM</name>
<evidence type="ECO:0000313" key="2">
    <source>
        <dbReference type="EMBL" id="KAG6376673.1"/>
    </source>
</evidence>
<organism evidence="2 3">
    <name type="scientific">Boletus reticuloceps</name>
    <dbReference type="NCBI Taxonomy" id="495285"/>
    <lineage>
        <taxon>Eukaryota</taxon>
        <taxon>Fungi</taxon>
        <taxon>Dikarya</taxon>
        <taxon>Basidiomycota</taxon>
        <taxon>Agaricomycotina</taxon>
        <taxon>Agaricomycetes</taxon>
        <taxon>Agaricomycetidae</taxon>
        <taxon>Boletales</taxon>
        <taxon>Boletineae</taxon>
        <taxon>Boletaceae</taxon>
        <taxon>Boletoideae</taxon>
        <taxon>Boletus</taxon>
    </lineage>
</organism>
<protein>
    <submittedName>
        <fullName evidence="2">Uncharacterized protein</fullName>
    </submittedName>
</protein>
<comment type="caution">
    <text evidence="2">The sequence shown here is derived from an EMBL/GenBank/DDBJ whole genome shotgun (WGS) entry which is preliminary data.</text>
</comment>